<evidence type="ECO:0000313" key="8">
    <source>
        <dbReference type="EMBL" id="TFY65735.1"/>
    </source>
</evidence>
<feature type="domain" description="Histone chaperone" evidence="7">
    <location>
        <begin position="407"/>
        <end position="444"/>
    </location>
</feature>
<feature type="region of interest" description="Disordered" evidence="6">
    <location>
        <begin position="1"/>
        <end position="21"/>
    </location>
</feature>
<feature type="compositionally biased region" description="Low complexity" evidence="6">
    <location>
        <begin position="351"/>
        <end position="372"/>
    </location>
</feature>
<comment type="function">
    <text evidence="1">Forms a chaperone-bound H2A.Z-H2B complex that acts as a source for SWR1 complex-dependent H2A to H2A.Z histone replacement in chromatin.</text>
</comment>
<evidence type="ECO:0000256" key="6">
    <source>
        <dbReference type="SAM" id="MobiDB-lite"/>
    </source>
</evidence>
<sequence>MLLDADAATHGTIGSSSSSAAPCPCPLNTPSFLMNDARTSGARSTTNSGALLGTLDTQRVIFRNDAAHMPPCARASLTPLACCTVRSSHRAPPLAIAQHQLHGAPFSDNDARMSNPGPPSCAEASVPASSIQLRTLHTVGTPYGASDSDASLSEALAGANRNSPMIQYAIYPSSDVSMTRSTERCFLGRINMSNTRFFPEAIGHNARVHTDMQQPDSAFCRNACPETRAGTALPRESHDQPIAFCTEKIDTPLHSASLRIQVTLAMGTSPATRARHAYRSPPRDFRAPSRAVRRAWEHRASPKLSPFGTATPPRRCVRVFVPNHRVTHERTNHSTTSLNHLIAPNKMSNDATTPSNAQTAAAATDASANGSADKGKGKVAAEPVVADESMDEDDEDDEEEEEEDEDMEEDEDLQEIDPSVILAPGRRTRGVKVDYTSKEALAKAGLNADDADDDAEESFVARDDEMHDD</sequence>
<evidence type="ECO:0000313" key="9">
    <source>
        <dbReference type="Proteomes" id="UP000298327"/>
    </source>
</evidence>
<accession>A0A4Y9YTL6</accession>
<keyword evidence="4" id="KW-0143">Chaperone</keyword>
<evidence type="ECO:0000256" key="4">
    <source>
        <dbReference type="ARBA" id="ARBA00023186"/>
    </source>
</evidence>
<feature type="compositionally biased region" description="Acidic residues" evidence="6">
    <location>
        <begin position="388"/>
        <end position="415"/>
    </location>
</feature>
<comment type="similarity">
    <text evidence="3">Belongs to the CHZ1 family.</text>
</comment>
<dbReference type="Proteomes" id="UP000298327">
    <property type="component" value="Unassembled WGS sequence"/>
</dbReference>
<gene>
    <name evidence="8" type="ORF">EVG20_g5352</name>
</gene>
<dbReference type="Pfam" id="PF09649">
    <property type="entry name" value="CHZ"/>
    <property type="match status" value="1"/>
</dbReference>
<evidence type="ECO:0000256" key="2">
    <source>
        <dbReference type="ARBA" id="ARBA00004123"/>
    </source>
</evidence>
<proteinExistence type="inferred from homology"/>
<dbReference type="STRING" id="205917.A0A4Y9YTL6"/>
<evidence type="ECO:0000259" key="7">
    <source>
        <dbReference type="SMART" id="SM01082"/>
    </source>
</evidence>
<evidence type="ECO:0000256" key="1">
    <source>
        <dbReference type="ARBA" id="ARBA00002212"/>
    </source>
</evidence>
<evidence type="ECO:0000256" key="5">
    <source>
        <dbReference type="ARBA" id="ARBA00023242"/>
    </source>
</evidence>
<dbReference type="AlphaFoldDB" id="A0A4Y9YTL6"/>
<evidence type="ECO:0000256" key="3">
    <source>
        <dbReference type="ARBA" id="ARBA00008057"/>
    </source>
</evidence>
<dbReference type="OrthoDB" id="3364766at2759"/>
<dbReference type="EMBL" id="SEOQ01000313">
    <property type="protein sequence ID" value="TFY65735.1"/>
    <property type="molecule type" value="Genomic_DNA"/>
</dbReference>
<comment type="caution">
    <text evidence="8">The sequence shown here is derived from an EMBL/GenBank/DDBJ whole genome shotgun (WGS) entry which is preliminary data.</text>
</comment>
<dbReference type="SMART" id="SM01082">
    <property type="entry name" value="CHZ"/>
    <property type="match status" value="1"/>
</dbReference>
<protein>
    <recommendedName>
        <fullName evidence="7">Histone chaperone domain-containing protein</fullName>
    </recommendedName>
</protein>
<dbReference type="InterPro" id="IPR019098">
    <property type="entry name" value="Histone_chaperone_domain_CHZ"/>
</dbReference>
<keyword evidence="5" id="KW-0539">Nucleus</keyword>
<organism evidence="8 9">
    <name type="scientific">Dentipellis fragilis</name>
    <dbReference type="NCBI Taxonomy" id="205917"/>
    <lineage>
        <taxon>Eukaryota</taxon>
        <taxon>Fungi</taxon>
        <taxon>Dikarya</taxon>
        <taxon>Basidiomycota</taxon>
        <taxon>Agaricomycotina</taxon>
        <taxon>Agaricomycetes</taxon>
        <taxon>Russulales</taxon>
        <taxon>Hericiaceae</taxon>
        <taxon>Dentipellis</taxon>
    </lineage>
</organism>
<reference evidence="8 9" key="1">
    <citation type="submission" date="2019-02" db="EMBL/GenBank/DDBJ databases">
        <title>Genome sequencing of the rare red list fungi Dentipellis fragilis.</title>
        <authorList>
            <person name="Buettner E."/>
            <person name="Kellner H."/>
        </authorList>
    </citation>
    <scope>NUCLEOTIDE SEQUENCE [LARGE SCALE GENOMIC DNA]</scope>
    <source>
        <strain evidence="8 9">DSM 105465</strain>
    </source>
</reference>
<feature type="region of interest" description="Disordered" evidence="6">
    <location>
        <begin position="445"/>
        <end position="469"/>
    </location>
</feature>
<feature type="region of interest" description="Disordered" evidence="6">
    <location>
        <begin position="345"/>
        <end position="430"/>
    </location>
</feature>
<feature type="compositionally biased region" description="Basic and acidic residues" evidence="6">
    <location>
        <begin position="459"/>
        <end position="469"/>
    </location>
</feature>
<comment type="subcellular location">
    <subcellularLocation>
        <location evidence="2">Nucleus</location>
    </subcellularLocation>
</comment>
<dbReference type="GO" id="GO:0005634">
    <property type="term" value="C:nucleus"/>
    <property type="evidence" value="ECO:0007669"/>
    <property type="project" value="UniProtKB-SubCell"/>
</dbReference>
<keyword evidence="9" id="KW-1185">Reference proteome</keyword>
<name>A0A4Y9YTL6_9AGAM</name>